<dbReference type="SUPFAM" id="SSF51120">
    <property type="entry name" value="beta-Roll"/>
    <property type="match status" value="1"/>
</dbReference>
<proteinExistence type="predicted"/>
<dbReference type="Gene3D" id="2.150.10.10">
    <property type="entry name" value="Serralysin-like metalloprotease, C-terminal"/>
    <property type="match status" value="1"/>
</dbReference>
<keyword evidence="3" id="KW-1185">Reference proteome</keyword>
<dbReference type="EMBL" id="JADWDC010000016">
    <property type="protein sequence ID" value="MCC0177087.1"/>
    <property type="molecule type" value="Genomic_DNA"/>
</dbReference>
<name>A0A964FFK6_9CYAN</name>
<evidence type="ECO:0000313" key="2">
    <source>
        <dbReference type="EMBL" id="MCC0177087.1"/>
    </source>
</evidence>
<sequence>MTGLNGYEVDPFFTVGEEVNGYTPPGIPDGLGAFALDEDTIRVVANHELRPDAGYAYTLANGTELTGARVSYFDINKETLELEDSGLAFDKIINRNGEEVDEASDLEYEGINRLCSANYIEANQFGEDRGLTDSLFFTGEETSGGTEFVLDPATNTLHAVPWMGRAAWESTTEIDTGTTDKVAFIVGDDREAAPLLLYVGEKDTSEGADLLERNGLVGGKLYTWVPDGDVADTPTFTDEDGEEVDTDDAPDPFGFSGTGNSLGGSWVELDYYRPDLAGTAVDTNDDEDIQDELGYDELGFATQAQQDQLFIDAGGFQFSRPEDVATNPEDGTEIVLASTGRDGRFAGDSWGTTYTVNTEFGESGEPLTAQIDILYDGDDAGNGQFEGSDFGLRSPDNLEWADDGKILIQEDRSFDEFGLTSGEEASIWEVDPETGDLTRIAQIDRSAVPDGQSDPEPDDIGNWETSGVIDVSQLFDEAPGTRFIFDVQAHSLEDGIIAEADLVQGGQLAFLTTEAPDNSEGEGNDNSELTPVFGTTEDDILEAGLDFDTSNNLIFTGEGDDLLDLSPGEGNNRAYGGSGSDVFILGEADRIFADDDDDRLFVLSGGNNSINGNLGADQFWIANGEYPESPNTINDFTSSEDLIGIAGLGIGYGDLEISQTDAGALISTDGNDLAIVANTPADFLANESHFVFA</sequence>
<accession>A0A964FFK6</accession>
<dbReference type="Pfam" id="PF05787">
    <property type="entry name" value="PhoX"/>
    <property type="match status" value="1"/>
</dbReference>
<dbReference type="Proteomes" id="UP000729733">
    <property type="component" value="Unassembled WGS sequence"/>
</dbReference>
<dbReference type="InterPro" id="IPR011049">
    <property type="entry name" value="Serralysin-like_metalloprot_C"/>
</dbReference>
<gene>
    <name evidence="2" type="ORF">I4641_08865</name>
</gene>
<evidence type="ECO:0000256" key="1">
    <source>
        <dbReference type="SAM" id="MobiDB-lite"/>
    </source>
</evidence>
<dbReference type="AlphaFoldDB" id="A0A964FFK6"/>
<reference evidence="2" key="1">
    <citation type="journal article" date="2021" name="Antonie Van Leeuwenhoek">
        <title>Draft genome and description of Waterburya agarophytonicola gen. nov. sp. nov. (Pleurocapsales, Cyanobacteria): a seaweed symbiont.</title>
        <authorList>
            <person name="Bonthond G."/>
            <person name="Shalygin S."/>
            <person name="Bayer T."/>
            <person name="Weinberger F."/>
        </authorList>
    </citation>
    <scope>NUCLEOTIDE SEQUENCE</scope>
    <source>
        <strain evidence="2">KI4</strain>
    </source>
</reference>
<feature type="compositionally biased region" description="Acidic residues" evidence="1">
    <location>
        <begin position="237"/>
        <end position="250"/>
    </location>
</feature>
<feature type="region of interest" description="Disordered" evidence="1">
    <location>
        <begin position="237"/>
        <end position="259"/>
    </location>
</feature>
<evidence type="ECO:0000313" key="3">
    <source>
        <dbReference type="Proteomes" id="UP000729733"/>
    </source>
</evidence>
<comment type="caution">
    <text evidence="2">The sequence shown here is derived from an EMBL/GenBank/DDBJ whole genome shotgun (WGS) entry which is preliminary data.</text>
</comment>
<dbReference type="InterPro" id="IPR008557">
    <property type="entry name" value="PhoX"/>
</dbReference>
<organism evidence="2 3">
    <name type="scientific">Waterburya agarophytonicola KI4</name>
    <dbReference type="NCBI Taxonomy" id="2874699"/>
    <lineage>
        <taxon>Bacteria</taxon>
        <taxon>Bacillati</taxon>
        <taxon>Cyanobacteriota</taxon>
        <taxon>Cyanophyceae</taxon>
        <taxon>Pleurocapsales</taxon>
        <taxon>Hyellaceae</taxon>
        <taxon>Waterburya</taxon>
        <taxon>Waterburya agarophytonicola</taxon>
    </lineage>
</organism>
<protein>
    <submittedName>
        <fullName evidence="2">DUF839 domain-containing protein</fullName>
    </submittedName>
</protein>